<reference evidence="2 3" key="1">
    <citation type="submission" date="2020-09" db="EMBL/GenBank/DDBJ databases">
        <authorList>
            <person name="Courtine D."/>
        </authorList>
    </citation>
    <scope>NUCLEOTIDE SEQUENCE [LARGE SCALE GENOMIC DNA]</scope>
    <source>
        <strain evidence="2 3">IRI35c</strain>
    </source>
</reference>
<evidence type="ECO:0000313" key="3">
    <source>
        <dbReference type="Proteomes" id="UP000516304"/>
    </source>
</evidence>
<feature type="transmembrane region" description="Helical" evidence="1">
    <location>
        <begin position="77"/>
        <end position="96"/>
    </location>
</feature>
<keyword evidence="1" id="KW-1133">Transmembrane helix</keyword>
<gene>
    <name evidence="2" type="ORF">TIRI35C_2160</name>
</gene>
<dbReference type="GeneID" id="58919909"/>
<evidence type="ECO:0000313" key="2">
    <source>
        <dbReference type="EMBL" id="CAD5245314.1"/>
    </source>
</evidence>
<feature type="transmembrane region" description="Helical" evidence="1">
    <location>
        <begin position="156"/>
        <end position="174"/>
    </location>
</feature>
<organism evidence="2 3">
    <name type="scientific">Thermococcus camini</name>
    <dbReference type="NCBI Taxonomy" id="2016373"/>
    <lineage>
        <taxon>Archaea</taxon>
        <taxon>Methanobacteriati</taxon>
        <taxon>Methanobacteriota</taxon>
        <taxon>Thermococci</taxon>
        <taxon>Thermococcales</taxon>
        <taxon>Thermococcaceae</taxon>
        <taxon>Thermococcus</taxon>
    </lineage>
</organism>
<feature type="transmembrane region" description="Helical" evidence="1">
    <location>
        <begin position="132"/>
        <end position="150"/>
    </location>
</feature>
<keyword evidence="3" id="KW-1185">Reference proteome</keyword>
<feature type="transmembrane region" description="Helical" evidence="1">
    <location>
        <begin position="205"/>
        <end position="224"/>
    </location>
</feature>
<dbReference type="RefSeq" id="WP_188202842.1">
    <property type="nucleotide sequence ID" value="NZ_LR881183.1"/>
</dbReference>
<name>A0A7G2DE75_9EURY</name>
<dbReference type="EMBL" id="LR881183">
    <property type="protein sequence ID" value="CAD5245314.1"/>
    <property type="molecule type" value="Genomic_DNA"/>
</dbReference>
<dbReference type="AlphaFoldDB" id="A0A7G2DE75"/>
<feature type="transmembrane region" description="Helical" evidence="1">
    <location>
        <begin position="102"/>
        <end position="120"/>
    </location>
</feature>
<feature type="transmembrane region" description="Helical" evidence="1">
    <location>
        <begin position="12"/>
        <end position="34"/>
    </location>
</feature>
<accession>A0A7G2DE75</accession>
<dbReference type="KEGG" id="tcq:TIRI35C_2160"/>
<keyword evidence="1" id="KW-0472">Membrane</keyword>
<sequence>MKAKPHRNSRTIQRLLLAALLTIFAFFEFLYLFGSLDGTCYAFCVTFYNLPCLVFSVGMFIFGLASVIAWFPRYEKLFMASLSTYFGVTLLAFLCWAPWVPILAFASLVLSLIAFGLSGNGVTQPGGEAERLSFGLALSTFLVFAIDGVISCIDFTPESASCALLLLGLLSIPLRTKRPRYSSIPLLLYFFLYIVFLGSSGARSFALFGLGISVLALVFAFRDINDDDGVGDKRG</sequence>
<proteinExistence type="predicted"/>
<evidence type="ECO:0000256" key="1">
    <source>
        <dbReference type="SAM" id="Phobius"/>
    </source>
</evidence>
<dbReference type="Proteomes" id="UP000516304">
    <property type="component" value="Chromosome TIRI35C"/>
</dbReference>
<protein>
    <submittedName>
        <fullName evidence="2">Uncharacterized protein</fullName>
    </submittedName>
</protein>
<feature type="transmembrane region" description="Helical" evidence="1">
    <location>
        <begin position="46"/>
        <end position="70"/>
    </location>
</feature>
<keyword evidence="1" id="KW-0812">Transmembrane</keyword>
<feature type="transmembrane region" description="Helical" evidence="1">
    <location>
        <begin position="181"/>
        <end position="199"/>
    </location>
</feature>